<dbReference type="Proteomes" id="UP001321486">
    <property type="component" value="Chromosome"/>
</dbReference>
<reference evidence="4" key="1">
    <citation type="journal article" date="2019" name="Int. J. Syst. Evol. Microbiol.">
        <title>The Global Catalogue of Microorganisms (GCM) 10K type strain sequencing project: providing services to taxonomists for standard genome sequencing and annotation.</title>
        <authorList>
            <consortium name="The Broad Institute Genomics Platform"/>
            <consortium name="The Broad Institute Genome Sequencing Center for Infectious Disease"/>
            <person name="Wu L."/>
            <person name="Ma J."/>
        </authorList>
    </citation>
    <scope>NUCLEOTIDE SEQUENCE [LARGE SCALE GENOMIC DNA]</scope>
    <source>
        <strain evidence="4">NBRC 108728</strain>
    </source>
</reference>
<dbReference type="Gene3D" id="3.20.20.150">
    <property type="entry name" value="Divalent-metal-dependent TIM barrel enzymes"/>
    <property type="match status" value="1"/>
</dbReference>
<accession>A0ABM8GHW3</accession>
<dbReference type="Pfam" id="PF01261">
    <property type="entry name" value="AP_endonuc_2"/>
    <property type="match status" value="1"/>
</dbReference>
<evidence type="ECO:0000259" key="2">
    <source>
        <dbReference type="Pfam" id="PF01261"/>
    </source>
</evidence>
<feature type="domain" description="Xylose isomerase-like TIM barrel" evidence="2">
    <location>
        <begin position="2"/>
        <end position="231"/>
    </location>
</feature>
<dbReference type="InterPro" id="IPR050312">
    <property type="entry name" value="IolE/XylAMocC-like"/>
</dbReference>
<dbReference type="RefSeq" id="WP_286345029.1">
    <property type="nucleotide sequence ID" value="NZ_AP027732.1"/>
</dbReference>
<dbReference type="SUPFAM" id="SSF51658">
    <property type="entry name" value="Xylose isomerase-like"/>
    <property type="match status" value="1"/>
</dbReference>
<proteinExistence type="predicted"/>
<dbReference type="PANTHER" id="PTHR12110">
    <property type="entry name" value="HYDROXYPYRUVATE ISOMERASE"/>
    <property type="match status" value="1"/>
</dbReference>
<gene>
    <name evidence="3" type="ORF">GCM10025867_02080</name>
</gene>
<dbReference type="EMBL" id="AP027732">
    <property type="protein sequence ID" value="BDZ47967.1"/>
    <property type="molecule type" value="Genomic_DNA"/>
</dbReference>
<keyword evidence="4" id="KW-1185">Reference proteome</keyword>
<sequence length="255" mass="27932">MLAELGYAATNLTLWSEPAWADLPRLARVAEANDLSVATVYVTIDISKAPTDEATQRALDMIRTIEATRTVEIALIAGTTFAPSDMKGDAAARAFLDQALAAAETNGVTLLLYPHTFGWMEHVDDAVRLAAAYDDPRLGLSLSVFHWYATDRSDLRGTVRRAAPYLGMVNISGSRPQQGSYFPATIEPVGQGEFDAFHFLAVLRDNDYSGPLGVQSYGIGGDPYTSFEQSRNAIRKMEERLARQPTWGSLRADRI</sequence>
<name>A0ABM8GHW3_9MICO</name>
<evidence type="ECO:0000313" key="4">
    <source>
        <dbReference type="Proteomes" id="UP001321486"/>
    </source>
</evidence>
<keyword evidence="1" id="KW-0119">Carbohydrate metabolism</keyword>
<protein>
    <recommendedName>
        <fullName evidence="2">Xylose isomerase-like TIM barrel domain-containing protein</fullName>
    </recommendedName>
</protein>
<dbReference type="InterPro" id="IPR013022">
    <property type="entry name" value="Xyl_isomerase-like_TIM-brl"/>
</dbReference>
<dbReference type="InterPro" id="IPR036237">
    <property type="entry name" value="Xyl_isomerase-like_sf"/>
</dbReference>
<organism evidence="3 4">
    <name type="scientific">Frondihabitans sucicola</name>
    <dbReference type="NCBI Taxonomy" id="1268041"/>
    <lineage>
        <taxon>Bacteria</taxon>
        <taxon>Bacillati</taxon>
        <taxon>Actinomycetota</taxon>
        <taxon>Actinomycetes</taxon>
        <taxon>Micrococcales</taxon>
        <taxon>Microbacteriaceae</taxon>
        <taxon>Frondihabitans</taxon>
    </lineage>
</organism>
<evidence type="ECO:0000256" key="1">
    <source>
        <dbReference type="ARBA" id="ARBA00023277"/>
    </source>
</evidence>
<evidence type="ECO:0000313" key="3">
    <source>
        <dbReference type="EMBL" id="BDZ47967.1"/>
    </source>
</evidence>